<protein>
    <recommendedName>
        <fullName evidence="3">Integrase catalytic domain-containing protein</fullName>
    </recommendedName>
</protein>
<dbReference type="SUPFAM" id="SSF53098">
    <property type="entry name" value="Ribonuclease H-like"/>
    <property type="match status" value="1"/>
</dbReference>
<comment type="caution">
    <text evidence="1">The sequence shown here is derived from an EMBL/GenBank/DDBJ whole genome shotgun (WGS) entry which is preliminary data.</text>
</comment>
<accession>A0AAV3PMH0</accession>
<gene>
    <name evidence="1" type="ORF">LIER_37496</name>
</gene>
<dbReference type="PANTHER" id="PTHR37984">
    <property type="entry name" value="PROTEIN CBG26694"/>
    <property type="match status" value="1"/>
</dbReference>
<evidence type="ECO:0008006" key="3">
    <source>
        <dbReference type="Google" id="ProtNLM"/>
    </source>
</evidence>
<dbReference type="EMBL" id="BAABME010018069">
    <property type="protein sequence ID" value="GAA0152468.1"/>
    <property type="molecule type" value="Genomic_DNA"/>
</dbReference>
<proteinExistence type="predicted"/>
<organism evidence="1 2">
    <name type="scientific">Lithospermum erythrorhizon</name>
    <name type="common">Purple gromwell</name>
    <name type="synonym">Lithospermum officinale var. erythrorhizon</name>
    <dbReference type="NCBI Taxonomy" id="34254"/>
    <lineage>
        <taxon>Eukaryota</taxon>
        <taxon>Viridiplantae</taxon>
        <taxon>Streptophyta</taxon>
        <taxon>Embryophyta</taxon>
        <taxon>Tracheophyta</taxon>
        <taxon>Spermatophyta</taxon>
        <taxon>Magnoliopsida</taxon>
        <taxon>eudicotyledons</taxon>
        <taxon>Gunneridae</taxon>
        <taxon>Pentapetalae</taxon>
        <taxon>asterids</taxon>
        <taxon>lamiids</taxon>
        <taxon>Boraginales</taxon>
        <taxon>Boraginaceae</taxon>
        <taxon>Boraginoideae</taxon>
        <taxon>Lithospermeae</taxon>
        <taxon>Lithospermum</taxon>
    </lineage>
</organism>
<name>A0AAV3PMH0_LITER</name>
<dbReference type="Proteomes" id="UP001454036">
    <property type="component" value="Unassembled WGS sequence"/>
</dbReference>
<reference evidence="1 2" key="1">
    <citation type="submission" date="2024-01" db="EMBL/GenBank/DDBJ databases">
        <title>The complete chloroplast genome sequence of Lithospermum erythrorhizon: insights into the phylogenetic relationship among Boraginaceae species and the maternal lineages of purple gromwells.</title>
        <authorList>
            <person name="Okada T."/>
            <person name="Watanabe K."/>
        </authorList>
    </citation>
    <scope>NUCLEOTIDE SEQUENCE [LARGE SCALE GENOMIC DNA]</scope>
</reference>
<keyword evidence="2" id="KW-1185">Reference proteome</keyword>
<dbReference type="Gene3D" id="3.30.420.10">
    <property type="entry name" value="Ribonuclease H-like superfamily/Ribonuclease H"/>
    <property type="match status" value="1"/>
</dbReference>
<dbReference type="InterPro" id="IPR036397">
    <property type="entry name" value="RNaseH_sf"/>
</dbReference>
<dbReference type="PANTHER" id="PTHR37984:SF5">
    <property type="entry name" value="PROTEIN NYNRIN-LIKE"/>
    <property type="match status" value="1"/>
</dbReference>
<dbReference type="GO" id="GO:0003676">
    <property type="term" value="F:nucleic acid binding"/>
    <property type="evidence" value="ECO:0007669"/>
    <property type="project" value="InterPro"/>
</dbReference>
<evidence type="ECO:0000313" key="2">
    <source>
        <dbReference type="Proteomes" id="UP001454036"/>
    </source>
</evidence>
<dbReference type="InterPro" id="IPR012337">
    <property type="entry name" value="RNaseH-like_sf"/>
</dbReference>
<evidence type="ECO:0000313" key="1">
    <source>
        <dbReference type="EMBL" id="GAA0152468.1"/>
    </source>
</evidence>
<sequence>MPGGEKYTIVGVDYFTKWVEAKPLTRQDHEGVYQFLKEIFTRFKVPQVLIMGNETQFTAESVEDLYWELDALLLVEIRLETARVSYYNDLANEHGLLLNLDLLEEKRDVEGPYLVKRIVGPDLYELETFKGRQVSRSWNVCHLRKYYI</sequence>
<dbReference type="InterPro" id="IPR050951">
    <property type="entry name" value="Retrovirus_Pol_polyprotein"/>
</dbReference>
<dbReference type="AlphaFoldDB" id="A0AAV3PMH0"/>